<organism evidence="1 2">
    <name type="scientific">Scortum barcoo</name>
    <name type="common">barcoo grunter</name>
    <dbReference type="NCBI Taxonomy" id="214431"/>
    <lineage>
        <taxon>Eukaryota</taxon>
        <taxon>Metazoa</taxon>
        <taxon>Chordata</taxon>
        <taxon>Craniata</taxon>
        <taxon>Vertebrata</taxon>
        <taxon>Euteleostomi</taxon>
        <taxon>Actinopterygii</taxon>
        <taxon>Neopterygii</taxon>
        <taxon>Teleostei</taxon>
        <taxon>Neoteleostei</taxon>
        <taxon>Acanthomorphata</taxon>
        <taxon>Eupercaria</taxon>
        <taxon>Centrarchiformes</taxon>
        <taxon>Terapontoidei</taxon>
        <taxon>Terapontidae</taxon>
        <taxon>Scortum</taxon>
    </lineage>
</organism>
<accession>A0ACB8WW01</accession>
<dbReference type="EMBL" id="CM041535">
    <property type="protein sequence ID" value="KAI3371996.1"/>
    <property type="molecule type" value="Genomic_DNA"/>
</dbReference>
<name>A0ACB8WW01_9TELE</name>
<evidence type="ECO:0000313" key="2">
    <source>
        <dbReference type="Proteomes" id="UP000831701"/>
    </source>
</evidence>
<dbReference type="Proteomes" id="UP000831701">
    <property type="component" value="Chromosome 5"/>
</dbReference>
<gene>
    <name evidence="1" type="ORF">L3Q82_006865</name>
</gene>
<sequence length="1458" mass="162757">MHAKLPQQHVCKEGKVPADQHTELSEQHVCTEEEVLTDQQLCIQERNSSLDSEPPQIKEEQEELCTSQEGEQLVLKEETETLMLTPTDEESHCSEPEQNDDNQPLSQNCYVPESQDQKGDNNVDLGSTRCAESEPQKSHHKSRSHSNSVYNSNLSEIHHNIQTDKESLKCDTCGKAFRFQSKLQRHMSVHTELPRQHVFTEEVLADQQLCIQEGNSSLHREDLEPPQIKEEQEDLCISREGRQLVLKQETETFMLTPTDEDSGHIEDQTLNLNPEKFLIATEKGSVVNMLVTLASDPKGDHHFPTHNSQLTKSQDQKGVEHENPGLTRSRLPEEKSQHHEGQESLKCGACEKGFESKSRLQKHLRIHTGERPYICKTCGKTFRFRSNLTVHIRVHTELPQQHVYTEEVLTDQQLCIQEGNSSLDQEDPEPPQIKEEEDESSISLEGGQLVLKQETVASVLTPNFEDSDHIEDGTLKLDKGHIATEMISATLVSKPVNVESKPRSDHQLLSHISHIAKSRDKEGGEHGDSGSTTNAEPVHMYQHHDSRSHSNNEYTFTTPEINCNTYTAESSLTYDTCGKDFKCKSKLETHMRIHTEISESSVCNEEGLTDQKLSNRERNFSVEAEPPQIKEDQEGLCTSQEGEQHALESHLFKLKPTCEGSDHSEHQTLLLDPLPQTDMLAMVIKSESDREGLRDLQQTSVHMRKEVLLKKQQHCKQKSSSSLVPPEPSEIKEELEEMCVSQECQQPAQQREIQASKLTQTCDNSVRTDRSRPLDPDQTQGAANKGPQSTESQGHGTSESIPNHKGNDKSTTSAPGTEQTSNNKNNDVNTTSGTSAEQASNQKGNDETATSDRGTKQTPNEKCKDANPASKGNDSALNKKSQHGTRTSAESVEPTPNNECHTENTTSAGGAAPTQNKKCNTESTSNGATEPTPNKKHSDGNKTSTGDAKVISNVERNDENSTPKGNSEPTVNTKSDEERPTSSRSVEPTPNKKHDDEKTTVAESTNPTPDCKLADGKAISASCTKPASSKKHKGGKTTSTASAEPTPNKKHREEKATTAKSTDPATNRKPHNGKALSTSSTEPASSTKHKGRKTVSTGSVEPTPNNKKCDDEKTKSAKSSEPTPQNKSSNGKIRSSRSNESVPNKKPDNGHQKSTRNTESAPSKRQTSGRTTDLTPNKRCKDEDRTSIRRTERKQNEKQNNESTTSNTTPPPNKGDGNISSGSIEDSNNPYKCERCGKVMTNFKNYKFHMKSHTVEKTYKCDTCGKLFRESWDLNKHIVIHSVEKPFKCKICGNGFNRRYNLDLHLRVHTGEKPYKCSICDKSFSSCVNMKKHMRIHTGEKPYSCNDCGKEFADSSSFKNHLRVHSGEKPFKCSFCKKRFATRTTLKRHTRIHTGEKPYKCTVCEKVFGHRTDLKGHMRTHTGETPYKCSTCGQEFSNWSKLNKHKREHTDDDQSSTA</sequence>
<comment type="caution">
    <text evidence="1">The sequence shown here is derived from an EMBL/GenBank/DDBJ whole genome shotgun (WGS) entry which is preliminary data.</text>
</comment>
<evidence type="ECO:0000313" key="1">
    <source>
        <dbReference type="EMBL" id="KAI3371996.1"/>
    </source>
</evidence>
<proteinExistence type="predicted"/>
<protein>
    <submittedName>
        <fullName evidence="1">Uncharacterized protein</fullName>
    </submittedName>
</protein>
<keyword evidence="2" id="KW-1185">Reference proteome</keyword>
<reference evidence="1" key="1">
    <citation type="submission" date="2022-04" db="EMBL/GenBank/DDBJ databases">
        <title>Jade perch genome.</title>
        <authorList>
            <person name="Chao B."/>
        </authorList>
    </citation>
    <scope>NUCLEOTIDE SEQUENCE</scope>
    <source>
        <strain evidence="1">CB-2022</strain>
    </source>
</reference>